<evidence type="ECO:0000256" key="5">
    <source>
        <dbReference type="ARBA" id="ARBA00022989"/>
    </source>
</evidence>
<dbReference type="GO" id="GO:0005886">
    <property type="term" value="C:plasma membrane"/>
    <property type="evidence" value="ECO:0007669"/>
    <property type="project" value="UniProtKB-SubCell"/>
</dbReference>
<proteinExistence type="predicted"/>
<dbReference type="PROSITE" id="PS50893">
    <property type="entry name" value="ABC_TRANSPORTER_2"/>
    <property type="match status" value="1"/>
</dbReference>
<dbReference type="InterPro" id="IPR003593">
    <property type="entry name" value="AAA+_ATPase"/>
</dbReference>
<name>A0A9X7Y5V5_LACJH</name>
<gene>
    <name evidence="9" type="ORF">GTO82_02385</name>
</gene>
<dbReference type="RefSeq" id="WP_180873612.1">
    <property type="nucleotide sequence ID" value="NZ_CP047409.1"/>
</dbReference>
<evidence type="ECO:0000259" key="8">
    <source>
        <dbReference type="PROSITE" id="PS50893"/>
    </source>
</evidence>
<keyword evidence="5 7" id="KW-1133">Transmembrane helix</keyword>
<dbReference type="SMART" id="SM00382">
    <property type="entry name" value="AAA"/>
    <property type="match status" value="1"/>
</dbReference>
<feature type="transmembrane region" description="Helical" evidence="7">
    <location>
        <begin position="172"/>
        <end position="194"/>
    </location>
</feature>
<reference evidence="9 10" key="1">
    <citation type="submission" date="2020-01" db="EMBL/GenBank/DDBJ databases">
        <title>Complete and circular genome sequences of six lactobacillus isolates from horses.</title>
        <authorList>
            <person name="Hassan H.M."/>
        </authorList>
    </citation>
    <scope>NUCLEOTIDE SEQUENCE [LARGE SCALE GENOMIC DNA]</scope>
    <source>
        <strain evidence="9 10">3DG</strain>
    </source>
</reference>
<dbReference type="Gene3D" id="3.40.50.300">
    <property type="entry name" value="P-loop containing nucleotide triphosphate hydrolases"/>
    <property type="match status" value="1"/>
</dbReference>
<feature type="transmembrane region" description="Helical" evidence="7">
    <location>
        <begin position="21"/>
        <end position="41"/>
    </location>
</feature>
<dbReference type="Pfam" id="PF00005">
    <property type="entry name" value="ABC_tran"/>
    <property type="match status" value="1"/>
</dbReference>
<evidence type="ECO:0000313" key="10">
    <source>
        <dbReference type="Proteomes" id="UP000510788"/>
    </source>
</evidence>
<evidence type="ECO:0000256" key="6">
    <source>
        <dbReference type="ARBA" id="ARBA00023136"/>
    </source>
</evidence>
<dbReference type="Proteomes" id="UP000510788">
    <property type="component" value="Chromosome"/>
</dbReference>
<dbReference type="InterPro" id="IPR027417">
    <property type="entry name" value="P-loop_NTPase"/>
</dbReference>
<evidence type="ECO:0000256" key="1">
    <source>
        <dbReference type="ARBA" id="ARBA00004651"/>
    </source>
</evidence>
<protein>
    <submittedName>
        <fullName evidence="9">ATP-binding cassette domain-containing protein</fullName>
    </submittedName>
</protein>
<dbReference type="SUPFAM" id="SSF90123">
    <property type="entry name" value="ABC transporter transmembrane region"/>
    <property type="match status" value="1"/>
</dbReference>
<feature type="transmembrane region" description="Helical" evidence="7">
    <location>
        <begin position="272"/>
        <end position="293"/>
    </location>
</feature>
<comment type="subcellular location">
    <subcellularLocation>
        <location evidence="1">Cell membrane</location>
        <topology evidence="1">Multi-pass membrane protein</topology>
    </subcellularLocation>
</comment>
<evidence type="ECO:0000256" key="4">
    <source>
        <dbReference type="ARBA" id="ARBA00022840"/>
    </source>
</evidence>
<dbReference type="EMBL" id="CP047409">
    <property type="protein sequence ID" value="QLL67786.1"/>
    <property type="molecule type" value="Genomic_DNA"/>
</dbReference>
<sequence>MKKKIKEFVILLPRINELYPHIIALQISNAVMSSFLQFINVMFVGMEINLLVNSSQNNTNIIYVTISFIILIIIISILHKILDNYAEKQTRLINLRARTNMANHLVEVDYETFEDSKFRNLFNNVKSGLEFVGGFQSFVQNVVNDVVDFMTTLLLSGGILVTILLTQGKISVANQVALVGIIILLIGCPIFISFKSGKKMGQIMSDFFSYNIGFNQLLTYYFEQAFKDISVKKMLWIFDPNQVFFKKARKEVLEGVEKDKQYQLKVANLNSIPILLINTVIGILYIILGLIIINKRLGIGMIVASVGTLELLIYDLSNLFNTIGNSEASLNVIHQYFEFMNMGNKNKKDGPIRDINENNIEIEFHNVSYRYPNSKKFALKNINLVLNDKKKVALVGKNGSGKTTLVKLLLRLITPTSGYITLNGINIDKFDINLYRKMFSSVPQNIFIFAESVADNISLGANKNKNKIIHSLRKVRLDRKVLSLKKGIDTPLTTQLNKEGINFSGGEKQALGISRAIYRNSLIYILDEPTAALDPIKEAEMFDHMEKITSDHTTLFISHRMSMTKNSDYIYVLDSAHLVEEGNHKQLFQNKGLYYQLYKIQQEYFEKLN</sequence>
<evidence type="ECO:0000256" key="2">
    <source>
        <dbReference type="ARBA" id="ARBA00022692"/>
    </source>
</evidence>
<accession>A0A9X7Y5V5</accession>
<dbReference type="InterPro" id="IPR003439">
    <property type="entry name" value="ABC_transporter-like_ATP-bd"/>
</dbReference>
<organism evidence="9 10">
    <name type="scientific">Lactobacillus johnsonii</name>
    <dbReference type="NCBI Taxonomy" id="33959"/>
    <lineage>
        <taxon>Bacteria</taxon>
        <taxon>Bacillati</taxon>
        <taxon>Bacillota</taxon>
        <taxon>Bacilli</taxon>
        <taxon>Lactobacillales</taxon>
        <taxon>Lactobacillaceae</taxon>
        <taxon>Lactobacillus</taxon>
    </lineage>
</organism>
<evidence type="ECO:0000256" key="3">
    <source>
        <dbReference type="ARBA" id="ARBA00022741"/>
    </source>
</evidence>
<feature type="domain" description="ABC transporter" evidence="8">
    <location>
        <begin position="362"/>
        <end position="600"/>
    </location>
</feature>
<evidence type="ECO:0000313" key="9">
    <source>
        <dbReference type="EMBL" id="QLL67786.1"/>
    </source>
</evidence>
<dbReference type="Gene3D" id="1.20.1560.10">
    <property type="entry name" value="ABC transporter type 1, transmembrane domain"/>
    <property type="match status" value="1"/>
</dbReference>
<dbReference type="InterPro" id="IPR017871">
    <property type="entry name" value="ABC_transporter-like_CS"/>
</dbReference>
<dbReference type="InterPro" id="IPR036640">
    <property type="entry name" value="ABC1_TM_sf"/>
</dbReference>
<keyword evidence="6 7" id="KW-0472">Membrane</keyword>
<keyword evidence="2 7" id="KW-0812">Transmembrane</keyword>
<keyword evidence="3" id="KW-0547">Nucleotide-binding</keyword>
<dbReference type="InterPro" id="IPR039421">
    <property type="entry name" value="Type_1_exporter"/>
</dbReference>
<dbReference type="AlphaFoldDB" id="A0A9X7Y5V5"/>
<dbReference type="PANTHER" id="PTHR43394:SF1">
    <property type="entry name" value="ATP-BINDING CASSETTE SUB-FAMILY B MEMBER 10, MITOCHONDRIAL"/>
    <property type="match status" value="1"/>
</dbReference>
<feature type="transmembrane region" description="Helical" evidence="7">
    <location>
        <begin position="146"/>
        <end position="166"/>
    </location>
</feature>
<dbReference type="GO" id="GO:0016887">
    <property type="term" value="F:ATP hydrolysis activity"/>
    <property type="evidence" value="ECO:0007669"/>
    <property type="project" value="InterPro"/>
</dbReference>
<dbReference type="GO" id="GO:0015421">
    <property type="term" value="F:ABC-type oligopeptide transporter activity"/>
    <property type="evidence" value="ECO:0007669"/>
    <property type="project" value="TreeGrafter"/>
</dbReference>
<dbReference type="PANTHER" id="PTHR43394">
    <property type="entry name" value="ATP-DEPENDENT PERMEASE MDL1, MITOCHONDRIAL"/>
    <property type="match status" value="1"/>
</dbReference>
<evidence type="ECO:0000256" key="7">
    <source>
        <dbReference type="SAM" id="Phobius"/>
    </source>
</evidence>
<dbReference type="PROSITE" id="PS00211">
    <property type="entry name" value="ABC_TRANSPORTER_1"/>
    <property type="match status" value="1"/>
</dbReference>
<keyword evidence="4 9" id="KW-0067">ATP-binding</keyword>
<dbReference type="SUPFAM" id="SSF52540">
    <property type="entry name" value="P-loop containing nucleoside triphosphate hydrolases"/>
    <property type="match status" value="1"/>
</dbReference>
<feature type="transmembrane region" description="Helical" evidence="7">
    <location>
        <begin position="61"/>
        <end position="82"/>
    </location>
</feature>
<dbReference type="GO" id="GO:0005524">
    <property type="term" value="F:ATP binding"/>
    <property type="evidence" value="ECO:0007669"/>
    <property type="project" value="UniProtKB-KW"/>
</dbReference>